<dbReference type="AlphaFoldDB" id="A0A3B0XXR8"/>
<keyword evidence="1" id="KW-1133">Transmembrane helix</keyword>
<protein>
    <submittedName>
        <fullName evidence="2">Uncharacterized protein</fullName>
    </submittedName>
</protein>
<reference evidence="2" key="1">
    <citation type="submission" date="2018-06" db="EMBL/GenBank/DDBJ databases">
        <authorList>
            <person name="Zhirakovskaya E."/>
        </authorList>
    </citation>
    <scope>NUCLEOTIDE SEQUENCE</scope>
</reference>
<name>A0A3B0XXR8_9ZZZZ</name>
<dbReference type="PROSITE" id="PS51257">
    <property type="entry name" value="PROKAR_LIPOPROTEIN"/>
    <property type="match status" value="1"/>
</dbReference>
<keyword evidence="1" id="KW-0472">Membrane</keyword>
<proteinExistence type="predicted"/>
<keyword evidence="1" id="KW-0812">Transmembrane</keyword>
<dbReference type="EMBL" id="UOFI01000115">
    <property type="protein sequence ID" value="VAW68037.1"/>
    <property type="molecule type" value="Genomic_DNA"/>
</dbReference>
<gene>
    <name evidence="2" type="ORF">MNBD_GAMMA09-2382</name>
</gene>
<sequence length="448" mass="50025">MYWKYIAIRFFYFFILFFNLVWLVACVPVKGAKEDAGELTLPDVYNGIWTGMSLKDSLSLVVTSERVLLRVTGRSFAQSGTVELKFLKKYNANSYLLSIPGSTQKVNKGVRAIAETPLLSYQHVLISYKSNRYAPNDQLQLSFFGKLGSYGGRPARLMKARPASFSERGTAQRGSLTTLFLYRDQFSNASFITSISPRQALENRAVQLLSQGFQCIHQMNLMVHPGQLSRATVRGDSGSLYLIFSPGAHRNLVYNVTSDQYQRINIQGAAADFPSIVSRPVVGRRTTQINFWQLPDETSATFSSSSIPVTVYAFSGRLGEQGSSCEFESTDTLRYAMASIKLLFAIVMEKDRRNGEINNDKLQQGIAIYGRDYSIGSALGDLFPELDDSSVNYLTRIISSVMQDGFNILTLSSALEREALIQKVESQTNLAAHHLIRFMDILATVNEL</sequence>
<feature type="transmembrane region" description="Helical" evidence="1">
    <location>
        <begin position="7"/>
        <end position="25"/>
    </location>
</feature>
<organism evidence="2">
    <name type="scientific">hydrothermal vent metagenome</name>
    <dbReference type="NCBI Taxonomy" id="652676"/>
    <lineage>
        <taxon>unclassified sequences</taxon>
        <taxon>metagenomes</taxon>
        <taxon>ecological metagenomes</taxon>
    </lineage>
</organism>
<evidence type="ECO:0000313" key="2">
    <source>
        <dbReference type="EMBL" id="VAW68037.1"/>
    </source>
</evidence>
<accession>A0A3B0XXR8</accession>
<evidence type="ECO:0000256" key="1">
    <source>
        <dbReference type="SAM" id="Phobius"/>
    </source>
</evidence>